<dbReference type="Pfam" id="PF01915">
    <property type="entry name" value="Glyco_hydro_3_C"/>
    <property type="match status" value="1"/>
</dbReference>
<dbReference type="Gene3D" id="2.60.40.10">
    <property type="entry name" value="Immunoglobulins"/>
    <property type="match status" value="1"/>
</dbReference>
<evidence type="ECO:0000313" key="6">
    <source>
        <dbReference type="EMBL" id="CUS02893.2"/>
    </source>
</evidence>
<reference evidence="6" key="1">
    <citation type="submission" date="2016-01" db="EMBL/GenBank/DDBJ databases">
        <authorList>
            <person name="Mcilroy J.S."/>
            <person name="Karst M S."/>
            <person name="Albertsen M."/>
        </authorList>
    </citation>
    <scope>NUCLEOTIDE SEQUENCE</scope>
    <source>
        <strain evidence="6">Cfx-K</strain>
    </source>
</reference>
<dbReference type="PROSITE" id="PS00775">
    <property type="entry name" value="GLYCOSYL_HYDROL_F3"/>
    <property type="match status" value="1"/>
</dbReference>
<dbReference type="PANTHER" id="PTHR42715:SF10">
    <property type="entry name" value="BETA-GLUCOSIDASE"/>
    <property type="match status" value="1"/>
</dbReference>
<name>A0A170PF06_9CHLR</name>
<dbReference type="Gene3D" id="3.40.50.1700">
    <property type="entry name" value="Glycoside hydrolase family 3 C-terminal domain"/>
    <property type="match status" value="1"/>
</dbReference>
<keyword evidence="4 6" id="KW-0326">Glycosidase</keyword>
<dbReference type="InterPro" id="IPR050288">
    <property type="entry name" value="Cellulose_deg_GH3"/>
</dbReference>
<dbReference type="EMBL" id="LN890655">
    <property type="protein sequence ID" value="CUS02893.2"/>
    <property type="molecule type" value="Genomic_DNA"/>
</dbReference>
<keyword evidence="3" id="KW-0119">Carbohydrate metabolism</keyword>
<proteinExistence type="inferred from homology"/>
<dbReference type="InterPro" id="IPR026891">
    <property type="entry name" value="Fn3-like"/>
</dbReference>
<dbReference type="GO" id="GO:0005975">
    <property type="term" value="P:carbohydrate metabolic process"/>
    <property type="evidence" value="ECO:0007669"/>
    <property type="project" value="InterPro"/>
</dbReference>
<dbReference type="Pfam" id="PF00933">
    <property type="entry name" value="Glyco_hydro_3"/>
    <property type="match status" value="1"/>
</dbReference>
<evidence type="ECO:0000313" key="7">
    <source>
        <dbReference type="Proteomes" id="UP000215027"/>
    </source>
</evidence>
<gene>
    <name evidence="6" type="primary">bglX</name>
    <name evidence="6" type="ORF">CFX0092_A1015</name>
</gene>
<dbReference type="RefSeq" id="WP_095042461.1">
    <property type="nucleotide sequence ID" value="NZ_LN890655.1"/>
</dbReference>
<dbReference type="PRINTS" id="PR00133">
    <property type="entry name" value="GLHYDRLASE3"/>
</dbReference>
<dbReference type="InterPro" id="IPR036881">
    <property type="entry name" value="Glyco_hydro_3_C_sf"/>
</dbReference>
<accession>A0A170PF06</accession>
<dbReference type="KEGG" id="pbf:CFX0092_A1015"/>
<dbReference type="InterPro" id="IPR002772">
    <property type="entry name" value="Glyco_hydro_3_C"/>
</dbReference>
<feature type="domain" description="Fibronectin type III-like" evidence="5">
    <location>
        <begin position="663"/>
        <end position="733"/>
    </location>
</feature>
<dbReference type="InterPro" id="IPR019800">
    <property type="entry name" value="Glyco_hydro_3_AS"/>
</dbReference>
<dbReference type="SMART" id="SM01217">
    <property type="entry name" value="Fn3_like"/>
    <property type="match status" value="1"/>
</dbReference>
<sequence>MNNTTKSASAAPVASEAEITSRVEALLARMSLEEKIGQLAQVSGAEFMPGPKPETLIRQGRAGSVLWLNNTRRFNELQKVAVEESPSGIPLLFALDVIHGYRTIFPVPLAMAASWDPAVPEQAQAVAAKEARAAGLHWTFGPMLDIARDARWGRIVEGAGEDPYLGAAMAAAQVRGFQGDDLSDPERVAACAKHFAGYGASEGGRDYDPVYLSEAQLRNVYFPPFQAAIKAGVATFMSAYMDLNDVPASGNRWLLRDVLRGEWGFEGFLVSDALGIGNLVIQGHARDGRDAALRSLKAASNVDMASSTYLENLAGLVADGSLTVAEIEELVRPILALKVRMGLFERPYADENLLAEVVARPENRQTARLAAQRSMVLLRNEGGLLPLSKQQTNIAVIGPLADSMEATEGSWMVFGHQPNAVTVLQGIRAKLPEANIAYAPGPEIRRDVPHPFGEFDTSARKPNQTAEDGEAAFQTALATAQGADVVIMVLGENADMAGEFASRGSLDLPGRQEELLKAVTAMGKPVVLVLLNGRPLSINWAAENVPAILEAWEPGTEGGQAVADILFGEVNPGGKLPVCFPRSGSHAPLYYARTLTHLPESSPRYLSRYWDSPTTPLYPFGFGLSYTTFAISNLTLSASQIKVGQTVTVTVDVTNTGPVAGDEVVQLYIHQQWGSDSRPMRELKGFQRVALQPGETKAVPFSLGPDELRYWSTNANGWVQDAAAFDVWVGADSLATLHADLEVVQ</sequence>
<dbReference type="GO" id="GO:0008422">
    <property type="term" value="F:beta-glucosidase activity"/>
    <property type="evidence" value="ECO:0007669"/>
    <property type="project" value="UniProtKB-EC"/>
</dbReference>
<evidence type="ECO:0000256" key="4">
    <source>
        <dbReference type="RuleBase" id="RU361161"/>
    </source>
</evidence>
<dbReference type="InterPro" id="IPR036962">
    <property type="entry name" value="Glyco_hydro_3_N_sf"/>
</dbReference>
<keyword evidence="2 4" id="KW-0378">Hydrolase</keyword>
<evidence type="ECO:0000256" key="3">
    <source>
        <dbReference type="ARBA" id="ARBA00023277"/>
    </source>
</evidence>
<dbReference type="InterPro" id="IPR017853">
    <property type="entry name" value="GH"/>
</dbReference>
<dbReference type="SUPFAM" id="SSF52279">
    <property type="entry name" value="Beta-D-glucan exohydrolase, C-terminal domain"/>
    <property type="match status" value="1"/>
</dbReference>
<keyword evidence="7" id="KW-1185">Reference proteome</keyword>
<protein>
    <submittedName>
        <fullName evidence="6">Periplasmic beta-glucosidase</fullName>
        <ecNumber evidence="6">3.2.1.21</ecNumber>
    </submittedName>
</protein>
<dbReference type="AlphaFoldDB" id="A0A170PF06"/>
<dbReference type="Pfam" id="PF14310">
    <property type="entry name" value="Fn3-like"/>
    <property type="match status" value="1"/>
</dbReference>
<organism evidence="6 7">
    <name type="scientific">Candidatus Promineifilum breve</name>
    <dbReference type="NCBI Taxonomy" id="1806508"/>
    <lineage>
        <taxon>Bacteria</taxon>
        <taxon>Bacillati</taxon>
        <taxon>Chloroflexota</taxon>
        <taxon>Ardenticatenia</taxon>
        <taxon>Candidatus Promineifilales</taxon>
        <taxon>Candidatus Promineifilaceae</taxon>
        <taxon>Candidatus Promineifilum</taxon>
    </lineage>
</organism>
<dbReference type="InterPro" id="IPR013783">
    <property type="entry name" value="Ig-like_fold"/>
</dbReference>
<evidence type="ECO:0000256" key="1">
    <source>
        <dbReference type="ARBA" id="ARBA00005336"/>
    </source>
</evidence>
<dbReference type="PANTHER" id="PTHR42715">
    <property type="entry name" value="BETA-GLUCOSIDASE"/>
    <property type="match status" value="1"/>
</dbReference>
<dbReference type="InterPro" id="IPR001764">
    <property type="entry name" value="Glyco_hydro_3_N"/>
</dbReference>
<dbReference type="Proteomes" id="UP000215027">
    <property type="component" value="Chromosome I"/>
</dbReference>
<comment type="similarity">
    <text evidence="1 4">Belongs to the glycosyl hydrolase 3 family.</text>
</comment>
<evidence type="ECO:0000259" key="5">
    <source>
        <dbReference type="SMART" id="SM01217"/>
    </source>
</evidence>
<dbReference type="FunFam" id="2.60.40.10:FF:000495">
    <property type="entry name" value="Periplasmic beta-glucosidase"/>
    <property type="match status" value="1"/>
</dbReference>
<dbReference type="NCBIfam" id="NF011678">
    <property type="entry name" value="PRK15098.1"/>
    <property type="match status" value="1"/>
</dbReference>
<dbReference type="EC" id="3.2.1.21" evidence="6"/>
<evidence type="ECO:0000256" key="2">
    <source>
        <dbReference type="ARBA" id="ARBA00022801"/>
    </source>
</evidence>
<dbReference type="FunFam" id="3.20.20.300:FF:000005">
    <property type="entry name" value="Periplasmic beta-glucosidase"/>
    <property type="match status" value="1"/>
</dbReference>
<dbReference type="Gene3D" id="3.20.20.300">
    <property type="entry name" value="Glycoside hydrolase, family 3, N-terminal domain"/>
    <property type="match status" value="1"/>
</dbReference>
<dbReference type="SUPFAM" id="SSF51445">
    <property type="entry name" value="(Trans)glycosidases"/>
    <property type="match status" value="1"/>
</dbReference>
<dbReference type="OrthoDB" id="9805821at2"/>